<dbReference type="Proteomes" id="UP000637267">
    <property type="component" value="Unassembled WGS sequence"/>
</dbReference>
<evidence type="ECO:0000313" key="1">
    <source>
        <dbReference type="EMBL" id="GGP18794.1"/>
    </source>
</evidence>
<keyword evidence="2" id="KW-1185">Reference proteome</keyword>
<protein>
    <submittedName>
        <fullName evidence="1">Uncharacterized protein</fullName>
    </submittedName>
</protein>
<reference evidence="2" key="1">
    <citation type="journal article" date="2019" name="Int. J. Syst. Evol. Microbiol.">
        <title>The Global Catalogue of Microorganisms (GCM) 10K type strain sequencing project: providing services to taxonomists for standard genome sequencing and annotation.</title>
        <authorList>
            <consortium name="The Broad Institute Genomics Platform"/>
            <consortium name="The Broad Institute Genome Sequencing Center for Infectious Disease"/>
            <person name="Wu L."/>
            <person name="Ma J."/>
        </authorList>
    </citation>
    <scope>NUCLEOTIDE SEQUENCE [LARGE SCALE GENOMIC DNA]</scope>
    <source>
        <strain evidence="2">CGMCC 1.8859</strain>
    </source>
</reference>
<dbReference type="RefSeq" id="WP_188702433.1">
    <property type="nucleotide sequence ID" value="NZ_BMLX01000001.1"/>
</dbReference>
<name>A0ABQ2P6C9_9NEIS</name>
<gene>
    <name evidence="1" type="ORF">GCM10010970_07290</name>
</gene>
<comment type="caution">
    <text evidence="1">The sequence shown here is derived from an EMBL/GenBank/DDBJ whole genome shotgun (WGS) entry which is preliminary data.</text>
</comment>
<proteinExistence type="predicted"/>
<sequence>MDSHVAQSSILDIIAGTLAPVLPVQSGLQGRCAESVGGDLYVFITTPRHAAAPQEMKYDLNLAFVIAEKGWSAFKAQSDQAQQHLLQTFEQTIRGRLAEAFEYWKSNVDFSVSAQSEPGRITFIRFEDFGQQAGEGGAGQT</sequence>
<accession>A0ABQ2P6C9</accession>
<evidence type="ECO:0000313" key="2">
    <source>
        <dbReference type="Proteomes" id="UP000637267"/>
    </source>
</evidence>
<organism evidence="1 2">
    <name type="scientific">Silvimonas iriomotensis</name>
    <dbReference type="NCBI Taxonomy" id="449662"/>
    <lineage>
        <taxon>Bacteria</taxon>
        <taxon>Pseudomonadati</taxon>
        <taxon>Pseudomonadota</taxon>
        <taxon>Betaproteobacteria</taxon>
        <taxon>Neisseriales</taxon>
        <taxon>Chitinibacteraceae</taxon>
        <taxon>Silvimonas</taxon>
    </lineage>
</organism>
<dbReference type="EMBL" id="BMLX01000001">
    <property type="protein sequence ID" value="GGP18794.1"/>
    <property type="molecule type" value="Genomic_DNA"/>
</dbReference>